<evidence type="ECO:0000313" key="3">
    <source>
        <dbReference type="EMBL" id="HCS93868.1"/>
    </source>
</evidence>
<evidence type="ECO:0000313" key="4">
    <source>
        <dbReference type="Proteomes" id="UP000262195"/>
    </source>
</evidence>
<dbReference type="EMBL" id="DQHO01000027">
    <property type="protein sequence ID" value="HCS93868.1"/>
    <property type="molecule type" value="Genomic_DNA"/>
</dbReference>
<dbReference type="PROSITE" id="PS51257">
    <property type="entry name" value="PROKAR_LIPOPROTEIN"/>
    <property type="match status" value="1"/>
</dbReference>
<dbReference type="Proteomes" id="UP000262195">
    <property type="component" value="Unassembled WGS sequence"/>
</dbReference>
<feature type="compositionally biased region" description="Basic and acidic residues" evidence="1">
    <location>
        <begin position="86"/>
        <end position="99"/>
    </location>
</feature>
<reference evidence="3 4" key="1">
    <citation type="journal article" date="2018" name="Nat. Biotechnol.">
        <title>A standardized bacterial taxonomy based on genome phylogeny substantially revises the tree of life.</title>
        <authorList>
            <person name="Parks D.H."/>
            <person name="Chuvochina M."/>
            <person name="Waite D.W."/>
            <person name="Rinke C."/>
            <person name="Skarshewski A."/>
            <person name="Chaumeil P.A."/>
            <person name="Hugenholtz P."/>
        </authorList>
    </citation>
    <scope>NUCLEOTIDE SEQUENCE [LARGE SCALE GENOMIC DNA]</scope>
    <source>
        <strain evidence="3">UBA11306</strain>
    </source>
</reference>
<sequence length="235" mass="26804">MTTLKNNHLLIMIGITLISLLAGCQPREQTLNEDTDPIMVETAEKKDDQSSDESDNQNEASDKDEDNDQSSDKSDEATDDSDDSKDDSGEKEENPYWNDSKKQKLDAFIKDWEKSMGQFYDAYTDEEKLDWYGVTFPDAMSQSDIQFQVDEQPVTADWTQDPTKKDTYNVVAIYANIDNPQTTEPYLYLFTIYNDQPVVLVTAQNQGNDPQVLNLYFSPTENQQLQQGFAQIVAE</sequence>
<dbReference type="STRING" id="1121105.GCA_000421665_00360"/>
<dbReference type="InterPro" id="IPR031927">
    <property type="entry name" value="DUF4767"/>
</dbReference>
<accession>A0A3D4S5I8</accession>
<gene>
    <name evidence="3" type="ORF">DIW15_04080</name>
</gene>
<feature type="compositionally biased region" description="Acidic residues" evidence="1">
    <location>
        <begin position="50"/>
        <end position="69"/>
    </location>
</feature>
<proteinExistence type="predicted"/>
<dbReference type="AlphaFoldDB" id="A0A3D4S5I8"/>
<feature type="domain" description="DUF4767" evidence="2">
    <location>
        <begin position="96"/>
        <end position="233"/>
    </location>
</feature>
<name>A0A3D4S5I8_9ENTE</name>
<evidence type="ECO:0000259" key="2">
    <source>
        <dbReference type="Pfam" id="PF15983"/>
    </source>
</evidence>
<evidence type="ECO:0000256" key="1">
    <source>
        <dbReference type="SAM" id="MobiDB-lite"/>
    </source>
</evidence>
<comment type="caution">
    <text evidence="3">The sequence shown here is derived from an EMBL/GenBank/DDBJ whole genome shotgun (WGS) entry which is preliminary data.</text>
</comment>
<dbReference type="Pfam" id="PF15983">
    <property type="entry name" value="DUF4767"/>
    <property type="match status" value="1"/>
</dbReference>
<feature type="region of interest" description="Disordered" evidence="1">
    <location>
        <begin position="29"/>
        <end position="99"/>
    </location>
</feature>
<protein>
    <submittedName>
        <fullName evidence="3">DUF4767 domain-containing protein</fullName>
    </submittedName>
</protein>
<organism evidence="3 4">
    <name type="scientific">Bavariicoccus seileri</name>
    <dbReference type="NCBI Taxonomy" id="549685"/>
    <lineage>
        <taxon>Bacteria</taxon>
        <taxon>Bacillati</taxon>
        <taxon>Bacillota</taxon>
        <taxon>Bacilli</taxon>
        <taxon>Lactobacillales</taxon>
        <taxon>Enterococcaceae</taxon>
        <taxon>Bavariicoccus</taxon>
    </lineage>
</organism>